<feature type="compositionally biased region" description="Acidic residues" evidence="1">
    <location>
        <begin position="94"/>
        <end position="107"/>
    </location>
</feature>
<feature type="region of interest" description="Disordered" evidence="1">
    <location>
        <begin position="19"/>
        <end position="140"/>
    </location>
</feature>
<proteinExistence type="predicted"/>
<feature type="compositionally biased region" description="Basic and acidic residues" evidence="1">
    <location>
        <begin position="58"/>
        <end position="93"/>
    </location>
</feature>
<organism evidence="2 3">
    <name type="scientific">Pleurodeles waltl</name>
    <name type="common">Iberian ribbed newt</name>
    <dbReference type="NCBI Taxonomy" id="8319"/>
    <lineage>
        <taxon>Eukaryota</taxon>
        <taxon>Metazoa</taxon>
        <taxon>Chordata</taxon>
        <taxon>Craniata</taxon>
        <taxon>Vertebrata</taxon>
        <taxon>Euteleostomi</taxon>
        <taxon>Amphibia</taxon>
        <taxon>Batrachia</taxon>
        <taxon>Caudata</taxon>
        <taxon>Salamandroidea</taxon>
        <taxon>Salamandridae</taxon>
        <taxon>Pleurodelinae</taxon>
        <taxon>Pleurodeles</taxon>
    </lineage>
</organism>
<sequence length="140" mass="15887">MEKSCKVRAKRIIQNVQESIYQGCDRAPPLGQNTAGRKSPKPAESPRGTNEVITPIHNQERADAGEEKEKTEERGGGDTVVYRRENEGKRQQEEESEEKQEEEDPERQEDHKAERELWRGVESNGGCEGAHHIPVGTWLI</sequence>
<dbReference type="EMBL" id="JANPWB010000010">
    <property type="protein sequence ID" value="KAJ1134883.1"/>
    <property type="molecule type" value="Genomic_DNA"/>
</dbReference>
<reference evidence="2" key="1">
    <citation type="journal article" date="2022" name="bioRxiv">
        <title>Sequencing and chromosome-scale assembly of the giantPleurodeles waltlgenome.</title>
        <authorList>
            <person name="Brown T."/>
            <person name="Elewa A."/>
            <person name="Iarovenko S."/>
            <person name="Subramanian E."/>
            <person name="Araus A.J."/>
            <person name="Petzold A."/>
            <person name="Susuki M."/>
            <person name="Suzuki K.-i.T."/>
            <person name="Hayashi T."/>
            <person name="Toyoda A."/>
            <person name="Oliveira C."/>
            <person name="Osipova E."/>
            <person name="Leigh N.D."/>
            <person name="Simon A."/>
            <person name="Yun M.H."/>
        </authorList>
    </citation>
    <scope>NUCLEOTIDE SEQUENCE</scope>
    <source>
        <strain evidence="2">20211129_DDA</strain>
        <tissue evidence="2">Liver</tissue>
    </source>
</reference>
<evidence type="ECO:0000313" key="3">
    <source>
        <dbReference type="Proteomes" id="UP001066276"/>
    </source>
</evidence>
<dbReference type="AlphaFoldDB" id="A0AAV7Q897"/>
<feature type="compositionally biased region" description="Basic and acidic residues" evidence="1">
    <location>
        <begin position="108"/>
        <end position="119"/>
    </location>
</feature>
<gene>
    <name evidence="2" type="ORF">NDU88_001329</name>
</gene>
<protein>
    <submittedName>
        <fullName evidence="2">Uncharacterized protein</fullName>
    </submittedName>
</protein>
<dbReference type="Proteomes" id="UP001066276">
    <property type="component" value="Chromosome 6"/>
</dbReference>
<keyword evidence="3" id="KW-1185">Reference proteome</keyword>
<evidence type="ECO:0000313" key="2">
    <source>
        <dbReference type="EMBL" id="KAJ1134883.1"/>
    </source>
</evidence>
<evidence type="ECO:0000256" key="1">
    <source>
        <dbReference type="SAM" id="MobiDB-lite"/>
    </source>
</evidence>
<accession>A0AAV7Q897</accession>
<comment type="caution">
    <text evidence="2">The sequence shown here is derived from an EMBL/GenBank/DDBJ whole genome shotgun (WGS) entry which is preliminary data.</text>
</comment>
<name>A0AAV7Q897_PLEWA</name>